<sequence length="278" mass="32585">MEAVWLSWQHGMLAHGQANCHFSFELLSGKEALFVTERSQRLFCSWWFLCYQKTNMRGRKKKTSIKKEDGKRRQQGEEEQQWTAVQDQRNSIKDLLELQKKDLPPGKRLSLRVALQHLNLPIEYLINGVTIKRDQSSPYKITGKRLTLRVALQRLNLPIGYIINGVTIKRDQSLGYKITGKRLTLRMNIQRLKLPIGDLNNGVTVTRDRSFGFKITKTSSDKTNYGKKRKREDKKTSKEGLMKKRYREILRFLYKETLRYDFLKLRSSQGAESLESEI</sequence>
<protein>
    <submittedName>
        <fullName evidence="2">Uncharacterized protein</fullName>
    </submittedName>
</protein>
<feature type="compositionally biased region" description="Basic and acidic residues" evidence="1">
    <location>
        <begin position="65"/>
        <end position="76"/>
    </location>
</feature>
<evidence type="ECO:0000313" key="3">
    <source>
        <dbReference type="Proteomes" id="UP001295444"/>
    </source>
</evidence>
<name>A0AAD1WFC1_PELCU</name>
<accession>A0AAD1WFC1</accession>
<proteinExistence type="predicted"/>
<evidence type="ECO:0000256" key="1">
    <source>
        <dbReference type="SAM" id="MobiDB-lite"/>
    </source>
</evidence>
<keyword evidence="3" id="KW-1185">Reference proteome</keyword>
<dbReference type="Proteomes" id="UP001295444">
    <property type="component" value="Chromosome 07"/>
</dbReference>
<organism evidence="2 3">
    <name type="scientific">Pelobates cultripes</name>
    <name type="common">Western spadefoot toad</name>
    <dbReference type="NCBI Taxonomy" id="61616"/>
    <lineage>
        <taxon>Eukaryota</taxon>
        <taxon>Metazoa</taxon>
        <taxon>Chordata</taxon>
        <taxon>Craniata</taxon>
        <taxon>Vertebrata</taxon>
        <taxon>Euteleostomi</taxon>
        <taxon>Amphibia</taxon>
        <taxon>Batrachia</taxon>
        <taxon>Anura</taxon>
        <taxon>Pelobatoidea</taxon>
        <taxon>Pelobatidae</taxon>
        <taxon>Pelobates</taxon>
    </lineage>
</organism>
<dbReference type="EMBL" id="OW240918">
    <property type="protein sequence ID" value="CAH2307043.1"/>
    <property type="molecule type" value="Genomic_DNA"/>
</dbReference>
<reference evidence="2" key="1">
    <citation type="submission" date="2022-03" db="EMBL/GenBank/DDBJ databases">
        <authorList>
            <person name="Alioto T."/>
            <person name="Alioto T."/>
            <person name="Gomez Garrido J."/>
        </authorList>
    </citation>
    <scope>NUCLEOTIDE SEQUENCE</scope>
</reference>
<feature type="region of interest" description="Disordered" evidence="1">
    <location>
        <begin position="60"/>
        <end position="83"/>
    </location>
</feature>
<evidence type="ECO:0000313" key="2">
    <source>
        <dbReference type="EMBL" id="CAH2307043.1"/>
    </source>
</evidence>
<gene>
    <name evidence="2" type="ORF">PECUL_23A012940</name>
</gene>
<dbReference type="AlphaFoldDB" id="A0AAD1WFC1"/>